<dbReference type="GO" id="GO:0006506">
    <property type="term" value="P:GPI anchor biosynthetic process"/>
    <property type="evidence" value="ECO:0007669"/>
    <property type="project" value="UniProtKB-UniPathway"/>
</dbReference>
<keyword evidence="9 11" id="KW-1133">Transmembrane helix</keyword>
<comment type="similarity">
    <text evidence="3 11">Belongs to the PIGV family.</text>
</comment>
<feature type="non-terminal residue" evidence="12">
    <location>
        <position position="329"/>
    </location>
</feature>
<dbReference type="PANTHER" id="PTHR12468">
    <property type="entry name" value="GPI MANNOSYLTRANSFERASE 2"/>
    <property type="match status" value="1"/>
</dbReference>
<keyword evidence="5 11" id="KW-0328">Glycosyltransferase</keyword>
<organism evidence="12">
    <name type="scientific">Cuerna arida</name>
    <dbReference type="NCBI Taxonomy" id="1464854"/>
    <lineage>
        <taxon>Eukaryota</taxon>
        <taxon>Metazoa</taxon>
        <taxon>Ecdysozoa</taxon>
        <taxon>Arthropoda</taxon>
        <taxon>Hexapoda</taxon>
        <taxon>Insecta</taxon>
        <taxon>Pterygota</taxon>
        <taxon>Neoptera</taxon>
        <taxon>Paraneoptera</taxon>
        <taxon>Hemiptera</taxon>
        <taxon>Auchenorrhyncha</taxon>
        <taxon>Membracoidea</taxon>
        <taxon>Cicadellidae</taxon>
        <taxon>Cicadellinae</taxon>
        <taxon>Proconiini</taxon>
        <taxon>Cuerna</taxon>
    </lineage>
</organism>
<dbReference type="GO" id="GO:0031501">
    <property type="term" value="C:mannosyltransferase complex"/>
    <property type="evidence" value="ECO:0007669"/>
    <property type="project" value="TreeGrafter"/>
</dbReference>
<dbReference type="GO" id="GO:0000009">
    <property type="term" value="F:alpha-1,6-mannosyltransferase activity"/>
    <property type="evidence" value="ECO:0007669"/>
    <property type="project" value="InterPro"/>
</dbReference>
<feature type="transmembrane region" description="Helical" evidence="11">
    <location>
        <begin position="225"/>
        <end position="248"/>
    </location>
</feature>
<dbReference type="Pfam" id="PF04188">
    <property type="entry name" value="Mannosyl_trans2"/>
    <property type="match status" value="1"/>
</dbReference>
<keyword evidence="4 11" id="KW-0337">GPI-anchor biosynthesis</keyword>
<proteinExistence type="inferred from homology"/>
<evidence type="ECO:0000256" key="2">
    <source>
        <dbReference type="ARBA" id="ARBA00004687"/>
    </source>
</evidence>
<dbReference type="PANTHER" id="PTHR12468:SF2">
    <property type="entry name" value="GPI MANNOSYLTRANSFERASE 2"/>
    <property type="match status" value="1"/>
</dbReference>
<dbReference type="GO" id="GO:0004376">
    <property type="term" value="F:GPI mannosyltransferase activity"/>
    <property type="evidence" value="ECO:0007669"/>
    <property type="project" value="InterPro"/>
</dbReference>
<dbReference type="AlphaFoldDB" id="A0A1B6GLT8"/>
<accession>A0A1B6GLT8</accession>
<name>A0A1B6GLT8_9HEMI</name>
<dbReference type="GO" id="GO:0005789">
    <property type="term" value="C:endoplasmic reticulum membrane"/>
    <property type="evidence" value="ECO:0007669"/>
    <property type="project" value="UniProtKB-SubCell"/>
</dbReference>
<evidence type="ECO:0000313" key="12">
    <source>
        <dbReference type="EMBL" id="JAS63405.1"/>
    </source>
</evidence>
<comment type="caution">
    <text evidence="11">Lacks conserved residue(s) required for the propagation of feature annotation.</text>
</comment>
<feature type="transmembrane region" description="Helical" evidence="11">
    <location>
        <begin position="144"/>
        <end position="165"/>
    </location>
</feature>
<evidence type="ECO:0000256" key="6">
    <source>
        <dbReference type="ARBA" id="ARBA00022679"/>
    </source>
</evidence>
<dbReference type="EMBL" id="GECZ01006364">
    <property type="protein sequence ID" value="JAS63405.1"/>
    <property type="molecule type" value="Transcribed_RNA"/>
</dbReference>
<dbReference type="EC" id="2.4.1.-" evidence="11"/>
<feature type="transmembrane region" description="Helical" evidence="11">
    <location>
        <begin position="112"/>
        <end position="132"/>
    </location>
</feature>
<evidence type="ECO:0000256" key="10">
    <source>
        <dbReference type="ARBA" id="ARBA00023136"/>
    </source>
</evidence>
<feature type="transmembrane region" description="Helical" evidence="11">
    <location>
        <begin position="20"/>
        <end position="41"/>
    </location>
</feature>
<evidence type="ECO:0000256" key="5">
    <source>
        <dbReference type="ARBA" id="ARBA00022676"/>
    </source>
</evidence>
<evidence type="ECO:0000256" key="11">
    <source>
        <dbReference type="RuleBase" id="RU363112"/>
    </source>
</evidence>
<evidence type="ECO:0000256" key="9">
    <source>
        <dbReference type="ARBA" id="ARBA00022989"/>
    </source>
</evidence>
<evidence type="ECO:0000256" key="8">
    <source>
        <dbReference type="ARBA" id="ARBA00022824"/>
    </source>
</evidence>
<dbReference type="UniPathway" id="UPA00196"/>
<comment type="pathway">
    <text evidence="2 11">Glycolipid biosynthesis; glycosylphosphatidylinositol-anchor biosynthesis.</text>
</comment>
<comment type="subcellular location">
    <subcellularLocation>
        <location evidence="1 11">Endoplasmic reticulum membrane</location>
        <topology evidence="1 11">Multi-pass membrane protein</topology>
    </subcellularLocation>
</comment>
<feature type="transmembrane region" description="Helical" evidence="11">
    <location>
        <begin position="185"/>
        <end position="204"/>
    </location>
</feature>
<sequence length="329" mass="38885">IEMVRKQQTAANGQLRLFILKSLLITRSIVFCIQLICNFLLSQHQSKDAFQSQSVRQFFNNSLLFPYFKGFYSWDSQYFLHISLTGYSNEQFLAFFPFQSLILRFFSINHHLAPLLIILFNCFLHYKIALIIYEITAILFAKHFAFRTTVLFLWNPATIFFLAPYSETLYAFFAFSAMLNCLKMSQFNFATFSYLLLNLSLANITRSNAILNFGYLIYFTLIKKLSIFIATLITLLSLLPYFTFQFFIYQKFCVDTLSKPDWCYHQIPISYAFVQNKYWNVGFLKYYQLKQVPNFVLAFPVLFLVLYFAKKSFCNKFNLLLFPFILHAL</sequence>
<keyword evidence="8 11" id="KW-0256">Endoplasmic reticulum</keyword>
<evidence type="ECO:0000256" key="4">
    <source>
        <dbReference type="ARBA" id="ARBA00022502"/>
    </source>
</evidence>
<dbReference type="InterPro" id="IPR007315">
    <property type="entry name" value="PIG-V/Gpi18"/>
</dbReference>
<keyword evidence="7 11" id="KW-0812">Transmembrane</keyword>
<feature type="transmembrane region" description="Helical" evidence="11">
    <location>
        <begin position="292"/>
        <end position="309"/>
    </location>
</feature>
<evidence type="ECO:0000256" key="1">
    <source>
        <dbReference type="ARBA" id="ARBA00004477"/>
    </source>
</evidence>
<evidence type="ECO:0000256" key="7">
    <source>
        <dbReference type="ARBA" id="ARBA00022692"/>
    </source>
</evidence>
<reference evidence="12" key="1">
    <citation type="submission" date="2015-11" db="EMBL/GenBank/DDBJ databases">
        <title>De novo transcriptome assembly of four potential Pierce s Disease insect vectors from Arizona vineyards.</title>
        <authorList>
            <person name="Tassone E.E."/>
        </authorList>
    </citation>
    <scope>NUCLEOTIDE SEQUENCE</scope>
</reference>
<keyword evidence="10 11" id="KW-0472">Membrane</keyword>
<feature type="non-terminal residue" evidence="12">
    <location>
        <position position="1"/>
    </location>
</feature>
<protein>
    <recommendedName>
        <fullName evidence="11">GPI mannosyltransferase 2</fullName>
        <ecNumber evidence="11">2.4.1.-</ecNumber>
    </recommendedName>
</protein>
<comment type="function">
    <text evidence="11">Mannosyltransferase involved in glycosylphosphatidylinositol-anchor biosynthesis.</text>
</comment>
<evidence type="ECO:0000256" key="3">
    <source>
        <dbReference type="ARBA" id="ARBA00008698"/>
    </source>
</evidence>
<gene>
    <name evidence="12" type="ORF">g.1749</name>
</gene>
<keyword evidence="6 11" id="KW-0808">Transferase</keyword>